<dbReference type="InterPro" id="IPR022739">
    <property type="entry name" value="Polyphenol_oxidase_cen"/>
</dbReference>
<evidence type="ECO:0000256" key="6">
    <source>
        <dbReference type="ARBA" id="ARBA00023008"/>
    </source>
</evidence>
<dbReference type="OMA" id="HIRTNAC"/>
<feature type="domain" description="Tyrosinase copper-binding" evidence="8">
    <location>
        <begin position="146"/>
        <end position="163"/>
    </location>
</feature>
<proteinExistence type="inferred from homology"/>
<dbReference type="OrthoDB" id="6132182at2759"/>
<keyword evidence="4" id="KW-0883">Thioether bond</keyword>
<name>A0A8T2SVT2_CERRI</name>
<comment type="cofactor">
    <cofactor evidence="1">
        <name>Cu(2+)</name>
        <dbReference type="ChEBI" id="CHEBI:29036"/>
    </cofactor>
</comment>
<dbReference type="InterPro" id="IPR050316">
    <property type="entry name" value="Tyrosinase/Hemocyanin"/>
</dbReference>
<evidence type="ECO:0000259" key="8">
    <source>
        <dbReference type="PROSITE" id="PS00497"/>
    </source>
</evidence>
<dbReference type="PROSITE" id="PS00497">
    <property type="entry name" value="TYROSINASE_1"/>
    <property type="match status" value="1"/>
</dbReference>
<evidence type="ECO:0000256" key="2">
    <source>
        <dbReference type="ARBA" id="ARBA00009928"/>
    </source>
</evidence>
<dbReference type="Pfam" id="PF12143">
    <property type="entry name" value="PPO1_KFDV"/>
    <property type="match status" value="1"/>
</dbReference>
<keyword evidence="5" id="KW-0560">Oxidoreductase</keyword>
<dbReference type="Pfam" id="PF00264">
    <property type="entry name" value="Tyrosinase"/>
    <property type="match status" value="1"/>
</dbReference>
<dbReference type="SUPFAM" id="SSF48056">
    <property type="entry name" value="Di-copper centre-containing domain"/>
    <property type="match status" value="1"/>
</dbReference>
<gene>
    <name evidence="10" type="ORF">KP509_17G053200</name>
</gene>
<dbReference type="InterPro" id="IPR008922">
    <property type="entry name" value="Di-copper_centre_dom_sf"/>
</dbReference>
<evidence type="ECO:0000313" key="10">
    <source>
        <dbReference type="EMBL" id="KAH7373383.1"/>
    </source>
</evidence>
<dbReference type="InterPro" id="IPR002227">
    <property type="entry name" value="Tyrosinase_Cu-bd"/>
</dbReference>
<keyword evidence="6" id="KW-0186">Copper</keyword>
<dbReference type="Proteomes" id="UP000825935">
    <property type="component" value="Chromosome 17"/>
</dbReference>
<dbReference type="AlphaFoldDB" id="A0A8T2SVT2"/>
<keyword evidence="7" id="KW-1015">Disulfide bond</keyword>
<dbReference type="GO" id="GO:0004097">
    <property type="term" value="F:catechol oxidase activity"/>
    <property type="evidence" value="ECO:0007669"/>
    <property type="project" value="InterPro"/>
</dbReference>
<dbReference type="PANTHER" id="PTHR11474">
    <property type="entry name" value="TYROSINASE FAMILY MEMBER"/>
    <property type="match status" value="1"/>
</dbReference>
<evidence type="ECO:0000256" key="5">
    <source>
        <dbReference type="ARBA" id="ARBA00023002"/>
    </source>
</evidence>
<comment type="caution">
    <text evidence="10">The sequence shown here is derived from an EMBL/GenBank/DDBJ whole genome shotgun (WGS) entry which is preliminary data.</text>
</comment>
<keyword evidence="3" id="KW-0479">Metal-binding</keyword>
<protein>
    <recommendedName>
        <fullName evidence="8 9">Tyrosinase copper-binding domain-containing protein</fullName>
    </recommendedName>
</protein>
<keyword evidence="11" id="KW-1185">Reference proteome</keyword>
<evidence type="ECO:0000256" key="1">
    <source>
        <dbReference type="ARBA" id="ARBA00001973"/>
    </source>
</evidence>
<reference evidence="10" key="1">
    <citation type="submission" date="2021-08" db="EMBL/GenBank/DDBJ databases">
        <title>WGS assembly of Ceratopteris richardii.</title>
        <authorList>
            <person name="Marchant D.B."/>
            <person name="Chen G."/>
            <person name="Jenkins J."/>
            <person name="Shu S."/>
            <person name="Leebens-Mack J."/>
            <person name="Grimwood J."/>
            <person name="Schmutz J."/>
            <person name="Soltis P."/>
            <person name="Soltis D."/>
            <person name="Chen Z.-H."/>
        </authorList>
    </citation>
    <scope>NUCLEOTIDE SEQUENCE</scope>
    <source>
        <strain evidence="10">Whitten #5841</strain>
        <tissue evidence="10">Leaf</tissue>
    </source>
</reference>
<feature type="domain" description="Tyrosinase copper-binding" evidence="9">
    <location>
        <begin position="309"/>
        <end position="320"/>
    </location>
</feature>
<dbReference type="PRINTS" id="PR00092">
    <property type="entry name" value="TYROSINASE"/>
</dbReference>
<evidence type="ECO:0000313" key="11">
    <source>
        <dbReference type="Proteomes" id="UP000825935"/>
    </source>
</evidence>
<dbReference type="PANTHER" id="PTHR11474:SF76">
    <property type="entry name" value="SHKT DOMAIN-CONTAINING PROTEIN"/>
    <property type="match status" value="1"/>
</dbReference>
<dbReference type="PROSITE" id="PS00498">
    <property type="entry name" value="TYROSINASE_2"/>
    <property type="match status" value="1"/>
</dbReference>
<dbReference type="Pfam" id="PF12142">
    <property type="entry name" value="PPO1_DWL"/>
    <property type="match status" value="1"/>
</dbReference>
<accession>A0A8T2SVT2</accession>
<dbReference type="Gene3D" id="1.10.1280.10">
    <property type="entry name" value="Di-copper center containing domain from catechol oxidase"/>
    <property type="match status" value="1"/>
</dbReference>
<evidence type="ECO:0000256" key="4">
    <source>
        <dbReference type="ARBA" id="ARBA00022784"/>
    </source>
</evidence>
<dbReference type="InterPro" id="IPR022740">
    <property type="entry name" value="Polyphenol_oxidase_C"/>
</dbReference>
<evidence type="ECO:0000259" key="9">
    <source>
        <dbReference type="PROSITE" id="PS00498"/>
    </source>
</evidence>
<comment type="similarity">
    <text evidence="2">Belongs to the tyrosinase family.</text>
</comment>
<evidence type="ECO:0000256" key="3">
    <source>
        <dbReference type="ARBA" id="ARBA00022723"/>
    </source>
</evidence>
<evidence type="ECO:0000256" key="7">
    <source>
        <dbReference type="ARBA" id="ARBA00023157"/>
    </source>
</evidence>
<dbReference type="EMBL" id="CM035422">
    <property type="protein sequence ID" value="KAH7373383.1"/>
    <property type="molecule type" value="Genomic_DNA"/>
</dbReference>
<sequence length="568" mass="62037">MGLYINGFLEPSRFIFFVLGAVYWYTPFATPSPIGVPNLRECQLATDRSVKGPLQTVKLNCCLPIPPGNVMDFSFDKYKATTKRLRMPAHKVGSDYIAKYRRAYELMRSLPQDDTRSFATQANVHCAFCNGAYKQAGNDSVLLQVHFSWLFLAWHRWYLYFHERILASLVGDPNFSLVFWNWDDQRDGGNVMPAMFLPTDSSLYDAKRNQSNLPPTLVNLVPGITGNNSEIINQNLNAMYQDIVTNDNAELFMGGTYVTGTDLSNSTVLSAPLGGSIENGVHNAIHFWTGDITQPLLQDMGGFTTAARDPIFYAHHSNVDRLWDKWRYGLPGGPRADHSDPDFLNAEFYFYDENGSLVKVKVSDALDSSKLGYGYPEVAADELWINYSPAPITSGSAVPAARASGVPVVGAAPQNGTISLGSGLTAIVAAPGNTSRSTKQGEVVVIQGLKVTRDSFVSVLVFVNLPSANSSTATSSAEYVGTYNIIPAPGKTLIANVNLEIGDNLQRIGIQNEAEVVLSLVVKGNQPITIQGLLIRYDSGITSDAMATVLCHTSLIIYLILTVCLTTE</sequence>
<dbReference type="InterPro" id="IPR013788">
    <property type="entry name" value="Hemocyanin/hexamerin"/>
</dbReference>
<organism evidence="10 11">
    <name type="scientific">Ceratopteris richardii</name>
    <name type="common">Triangle waterfern</name>
    <dbReference type="NCBI Taxonomy" id="49495"/>
    <lineage>
        <taxon>Eukaryota</taxon>
        <taxon>Viridiplantae</taxon>
        <taxon>Streptophyta</taxon>
        <taxon>Embryophyta</taxon>
        <taxon>Tracheophyta</taxon>
        <taxon>Polypodiopsida</taxon>
        <taxon>Polypodiidae</taxon>
        <taxon>Polypodiales</taxon>
        <taxon>Pteridineae</taxon>
        <taxon>Pteridaceae</taxon>
        <taxon>Parkerioideae</taxon>
        <taxon>Ceratopteris</taxon>
    </lineage>
</organism>
<dbReference type="PROSITE" id="PS00210">
    <property type="entry name" value="HEMOCYANIN_2"/>
    <property type="match status" value="1"/>
</dbReference>
<dbReference type="GO" id="GO:0046872">
    <property type="term" value="F:metal ion binding"/>
    <property type="evidence" value="ECO:0007669"/>
    <property type="project" value="UniProtKB-KW"/>
</dbReference>